<evidence type="ECO:0000256" key="1">
    <source>
        <dbReference type="SAM" id="MobiDB-lite"/>
    </source>
</evidence>
<feature type="region of interest" description="Disordered" evidence="1">
    <location>
        <begin position="14"/>
        <end position="63"/>
    </location>
</feature>
<name>A0AA88Q0U7_9TELE</name>
<reference evidence="2" key="1">
    <citation type="submission" date="2023-08" db="EMBL/GenBank/DDBJ databases">
        <title>Chromosome-level Genome Assembly of mud carp (Cirrhinus molitorella).</title>
        <authorList>
            <person name="Liu H."/>
        </authorList>
    </citation>
    <scope>NUCLEOTIDE SEQUENCE</scope>
    <source>
        <strain evidence="2">Prfri</strain>
        <tissue evidence="2">Muscle</tissue>
    </source>
</reference>
<dbReference type="Proteomes" id="UP001187343">
    <property type="component" value="Unassembled WGS sequence"/>
</dbReference>
<gene>
    <name evidence="2" type="ORF">Q8A67_012199</name>
</gene>
<organism evidence="2 3">
    <name type="scientific">Cirrhinus molitorella</name>
    <name type="common">mud carp</name>
    <dbReference type="NCBI Taxonomy" id="172907"/>
    <lineage>
        <taxon>Eukaryota</taxon>
        <taxon>Metazoa</taxon>
        <taxon>Chordata</taxon>
        <taxon>Craniata</taxon>
        <taxon>Vertebrata</taxon>
        <taxon>Euteleostomi</taxon>
        <taxon>Actinopterygii</taxon>
        <taxon>Neopterygii</taxon>
        <taxon>Teleostei</taxon>
        <taxon>Ostariophysi</taxon>
        <taxon>Cypriniformes</taxon>
        <taxon>Cyprinidae</taxon>
        <taxon>Labeoninae</taxon>
        <taxon>Labeonini</taxon>
        <taxon>Cirrhinus</taxon>
    </lineage>
</organism>
<evidence type="ECO:0000313" key="3">
    <source>
        <dbReference type="Proteomes" id="UP001187343"/>
    </source>
</evidence>
<proteinExistence type="predicted"/>
<accession>A0AA88Q0U7</accession>
<sequence>MWCDHQELFWLAHNGATQREPNNQTNQTQRHSPGFSHSSPQGARPVNAHSETPTLLLSGSRPPCRNLHVSGSPPFLFPYCMALISRLGRGEQRWPLPESTEMEETEFLT</sequence>
<dbReference type="EMBL" id="JAUYZG010000011">
    <property type="protein sequence ID" value="KAK2894970.1"/>
    <property type="molecule type" value="Genomic_DNA"/>
</dbReference>
<evidence type="ECO:0000313" key="2">
    <source>
        <dbReference type="EMBL" id="KAK2894970.1"/>
    </source>
</evidence>
<comment type="caution">
    <text evidence="2">The sequence shown here is derived from an EMBL/GenBank/DDBJ whole genome shotgun (WGS) entry which is preliminary data.</text>
</comment>
<keyword evidence="3" id="KW-1185">Reference proteome</keyword>
<protein>
    <submittedName>
        <fullName evidence="2">Uncharacterized protein</fullName>
    </submittedName>
</protein>
<feature type="compositionally biased region" description="Polar residues" evidence="1">
    <location>
        <begin position="15"/>
        <end position="41"/>
    </location>
</feature>
<dbReference type="AlphaFoldDB" id="A0AA88Q0U7"/>